<accession>E1JSZ8</accession>
<organism evidence="1 2">
    <name type="scientific">Solidesulfovibrio fructosivorans JJ]</name>
    <dbReference type="NCBI Taxonomy" id="596151"/>
    <lineage>
        <taxon>Bacteria</taxon>
        <taxon>Pseudomonadati</taxon>
        <taxon>Thermodesulfobacteriota</taxon>
        <taxon>Desulfovibrionia</taxon>
        <taxon>Desulfovibrionales</taxon>
        <taxon>Desulfovibrionaceae</taxon>
        <taxon>Solidesulfovibrio</taxon>
    </lineage>
</organism>
<reference evidence="1 2" key="1">
    <citation type="submission" date="2010-08" db="EMBL/GenBank/DDBJ databases">
        <title>The draft genome of Desulfovibrio fructosovorans JJ.</title>
        <authorList>
            <consortium name="US DOE Joint Genome Institute (JGI-PGF)"/>
            <person name="Lucas S."/>
            <person name="Copeland A."/>
            <person name="Lapidus A."/>
            <person name="Cheng J.-F."/>
            <person name="Bruce D."/>
            <person name="Goodwin L."/>
            <person name="Pitluck S."/>
            <person name="Land M.L."/>
            <person name="Hauser L."/>
            <person name="Chang Y.-J."/>
            <person name="Jeffries C."/>
            <person name="Wall J.D."/>
            <person name="Stahl D.A."/>
            <person name="Arkin A.P."/>
            <person name="Dehal P."/>
            <person name="Stolyar S.M."/>
            <person name="Hazen T.C."/>
            <person name="Woyke T.J."/>
        </authorList>
    </citation>
    <scope>NUCLEOTIDE SEQUENCE [LARGE SCALE GENOMIC DNA]</scope>
    <source>
        <strain evidence="1 2">JJ</strain>
    </source>
</reference>
<dbReference type="Proteomes" id="UP000006250">
    <property type="component" value="Unassembled WGS sequence"/>
</dbReference>
<evidence type="ECO:0000313" key="2">
    <source>
        <dbReference type="Proteomes" id="UP000006250"/>
    </source>
</evidence>
<dbReference type="STRING" id="596151.DesfrDRAFT_0737"/>
<evidence type="ECO:0000313" key="1">
    <source>
        <dbReference type="EMBL" id="EFL52631.1"/>
    </source>
</evidence>
<dbReference type="AlphaFoldDB" id="E1JSZ8"/>
<comment type="caution">
    <text evidence="1">The sequence shown here is derived from an EMBL/GenBank/DDBJ whole genome shotgun (WGS) entry which is preliminary data.</text>
</comment>
<name>E1JSZ8_SOLFR</name>
<dbReference type="eggNOG" id="ENOG5031MKI">
    <property type="taxonomic scope" value="Bacteria"/>
</dbReference>
<sequence>MGQKNGVIPPSVPADFSTGLEWIVWPAAAAAPYFDARWAAVDLRDLGKLYAVRVVHSGERVLAIYPPSLEPELIAYTGSLLAEARGYLSAHMDKLPFLDPAEAVEIVNSIMRQHAGLRFCRGDGGSRWPLYPKTWTAGQRATVQDLWFVAGPALDHDGFKGIDVG</sequence>
<keyword evidence="2" id="KW-1185">Reference proteome</keyword>
<dbReference type="EMBL" id="AECZ01000003">
    <property type="protein sequence ID" value="EFL52631.1"/>
    <property type="molecule type" value="Genomic_DNA"/>
</dbReference>
<protein>
    <submittedName>
        <fullName evidence="1">Uncharacterized protein</fullName>
    </submittedName>
</protein>
<gene>
    <name evidence="1" type="ORF">DesfrDRAFT_0737</name>
</gene>
<proteinExistence type="predicted"/>